<dbReference type="Proteomes" id="UP001230289">
    <property type="component" value="Unassembled WGS sequence"/>
</dbReference>
<keyword evidence="1" id="KW-0472">Membrane</keyword>
<proteinExistence type="predicted"/>
<evidence type="ECO:0000313" key="2">
    <source>
        <dbReference type="EMBL" id="MDQ4212564.1"/>
    </source>
</evidence>
<feature type="transmembrane region" description="Helical" evidence="1">
    <location>
        <begin position="129"/>
        <end position="149"/>
    </location>
</feature>
<protein>
    <submittedName>
        <fullName evidence="2">Uncharacterized protein</fullName>
    </submittedName>
</protein>
<evidence type="ECO:0000313" key="3">
    <source>
        <dbReference type="Proteomes" id="UP001230289"/>
    </source>
</evidence>
<organism evidence="2 3">
    <name type="scientific">Microbacterium capsulatum</name>
    <dbReference type="NCBI Taxonomy" id="3041921"/>
    <lineage>
        <taxon>Bacteria</taxon>
        <taxon>Bacillati</taxon>
        <taxon>Actinomycetota</taxon>
        <taxon>Actinomycetes</taxon>
        <taxon>Micrococcales</taxon>
        <taxon>Microbacteriaceae</taxon>
        <taxon>Microbacterium</taxon>
    </lineage>
</organism>
<evidence type="ECO:0000256" key="1">
    <source>
        <dbReference type="SAM" id="Phobius"/>
    </source>
</evidence>
<dbReference type="RefSeq" id="WP_308487498.1">
    <property type="nucleotide sequence ID" value="NZ_JAVFCB010000001.1"/>
</dbReference>
<feature type="transmembrane region" description="Helical" evidence="1">
    <location>
        <begin position="65"/>
        <end position="83"/>
    </location>
</feature>
<accession>A0ABU0XBS1</accession>
<feature type="transmembrane region" description="Helical" evidence="1">
    <location>
        <begin position="31"/>
        <end position="53"/>
    </location>
</feature>
<reference evidence="2 3" key="1">
    <citation type="submission" date="2023-08" db="EMBL/GenBank/DDBJ databases">
        <title>Microbacterium sp. nov., isolated from a waste landfill.</title>
        <authorList>
            <person name="Wen W."/>
        </authorList>
    </citation>
    <scope>NUCLEOTIDE SEQUENCE [LARGE SCALE GENOMIC DNA]</scope>
    <source>
        <strain evidence="2 3">ASV81</strain>
    </source>
</reference>
<keyword evidence="1" id="KW-0812">Transmembrane</keyword>
<keyword evidence="3" id="KW-1185">Reference proteome</keyword>
<dbReference type="EMBL" id="JAVFCB010000001">
    <property type="protein sequence ID" value="MDQ4212564.1"/>
    <property type="molecule type" value="Genomic_DNA"/>
</dbReference>
<name>A0ABU0XBS1_9MICO</name>
<keyword evidence="1" id="KW-1133">Transmembrane helix</keyword>
<gene>
    <name evidence="2" type="ORF">RBR11_01375</name>
</gene>
<comment type="caution">
    <text evidence="2">The sequence shown here is derived from an EMBL/GenBank/DDBJ whole genome shotgun (WGS) entry which is preliminary data.</text>
</comment>
<feature type="transmembrane region" description="Helical" evidence="1">
    <location>
        <begin position="89"/>
        <end position="108"/>
    </location>
</feature>
<sequence length="176" mass="16943">MIRTWPALFAWGAGLIHLAVGASVVGGRHGWPAVVVLAGTLALGAAELGWGAAVLRAGRIVLRRGAAVAAIIAVALGAGALGAGASPLAVAAGSALAITGGSIAARARMAQGSGAAGGEESARSSRSRAAGMAVCAVLVAALVTPGLAFTDAGLHGAGHGHDLAVDLRLTDPHAHH</sequence>